<organism evidence="1 2">
    <name type="scientific">Pocillopora damicornis</name>
    <name type="common">Cauliflower coral</name>
    <name type="synonym">Millepora damicornis</name>
    <dbReference type="NCBI Taxonomy" id="46731"/>
    <lineage>
        <taxon>Eukaryota</taxon>
        <taxon>Metazoa</taxon>
        <taxon>Cnidaria</taxon>
        <taxon>Anthozoa</taxon>
        <taxon>Hexacorallia</taxon>
        <taxon>Scleractinia</taxon>
        <taxon>Astrocoeniina</taxon>
        <taxon>Pocilloporidae</taxon>
        <taxon>Pocillopora</taxon>
    </lineage>
</organism>
<proteinExistence type="predicted"/>
<evidence type="ECO:0000313" key="1">
    <source>
        <dbReference type="EMBL" id="RMX44563.1"/>
    </source>
</evidence>
<dbReference type="EMBL" id="RCHS01002973">
    <property type="protein sequence ID" value="RMX44563.1"/>
    <property type="molecule type" value="Genomic_DNA"/>
</dbReference>
<name>A0A3M6TT39_POCDA</name>
<reference evidence="1 2" key="1">
    <citation type="journal article" date="2018" name="Sci. Rep.">
        <title>Comparative analysis of the Pocillopora damicornis genome highlights role of immune system in coral evolution.</title>
        <authorList>
            <person name="Cunning R."/>
            <person name="Bay R.A."/>
            <person name="Gillette P."/>
            <person name="Baker A.C."/>
            <person name="Traylor-Knowles N."/>
        </authorList>
    </citation>
    <scope>NUCLEOTIDE SEQUENCE [LARGE SCALE GENOMIC DNA]</scope>
    <source>
        <strain evidence="1">RSMAS</strain>
        <tissue evidence="1">Whole animal</tissue>
    </source>
</reference>
<gene>
    <name evidence="1" type="ORF">pdam_00025271</name>
</gene>
<keyword evidence="2" id="KW-1185">Reference proteome</keyword>
<dbReference type="Proteomes" id="UP000275408">
    <property type="component" value="Unassembled WGS sequence"/>
</dbReference>
<comment type="caution">
    <text evidence="1">The sequence shown here is derived from an EMBL/GenBank/DDBJ whole genome shotgun (WGS) entry which is preliminary data.</text>
</comment>
<protein>
    <submittedName>
        <fullName evidence="1">Uncharacterized protein</fullName>
    </submittedName>
</protein>
<sequence>MTIDIKAMFPDIGPFDMKLKNCSISALMCAPDGPANICNRSTINMTSCSMDCCEGDFCNRGESGGSGAEAADLSVWLVGFAAILMALYQKFLN</sequence>
<dbReference type="AlphaFoldDB" id="A0A3M6TT39"/>
<accession>A0A3M6TT39</accession>
<evidence type="ECO:0000313" key="2">
    <source>
        <dbReference type="Proteomes" id="UP000275408"/>
    </source>
</evidence>